<dbReference type="Proteomes" id="UP000035680">
    <property type="component" value="Unassembled WGS sequence"/>
</dbReference>
<dbReference type="InterPro" id="IPR036397">
    <property type="entry name" value="RNaseH_sf"/>
</dbReference>
<dbReference type="AlphaFoldDB" id="A0A0K0FEE4"/>
<evidence type="ECO:0000313" key="2">
    <source>
        <dbReference type="WBParaSite" id="SVE_0722400.1"/>
    </source>
</evidence>
<dbReference type="STRING" id="75913.A0A0K0FEE4"/>
<dbReference type="GO" id="GO:0003676">
    <property type="term" value="F:nucleic acid binding"/>
    <property type="evidence" value="ECO:0007669"/>
    <property type="project" value="InterPro"/>
</dbReference>
<accession>A0A0K0FEE4</accession>
<proteinExistence type="predicted"/>
<sequence>MEQRFNIYEFSLQIHMNNAKALKGLEKNLQQLHIQFSYVLSNEHVSNTKVGRTIRSLRLILRKMCEETGSTYFSQKLKKIAFQMNTSRNFVTRLTPAEIIFYHKPKTIIDNAQNMETVVRSKEEVKEDVEAAALLKNNQNRRLMAPPTVYEGNLVWIRNPKADKTKLKAPNQLGKLVKRNQSWEVKVSNDARHNEAALIWNLRKDLPREL</sequence>
<protein>
    <submittedName>
        <fullName evidence="2">Retrovirus-related Pol polyprotein from transposon TNT 1-94</fullName>
    </submittedName>
</protein>
<evidence type="ECO:0000313" key="1">
    <source>
        <dbReference type="Proteomes" id="UP000035680"/>
    </source>
</evidence>
<name>A0A0K0FEE4_STRVS</name>
<reference evidence="2" key="2">
    <citation type="submission" date="2015-08" db="UniProtKB">
        <authorList>
            <consortium name="WormBaseParasite"/>
        </authorList>
    </citation>
    <scope>IDENTIFICATION</scope>
</reference>
<dbReference type="InterPro" id="IPR012337">
    <property type="entry name" value="RNaseH-like_sf"/>
</dbReference>
<dbReference type="SUPFAM" id="SSF53098">
    <property type="entry name" value="Ribonuclease H-like"/>
    <property type="match status" value="1"/>
</dbReference>
<reference evidence="1" key="1">
    <citation type="submission" date="2014-07" db="EMBL/GenBank/DDBJ databases">
        <authorList>
            <person name="Martin A.A"/>
            <person name="De Silva N."/>
        </authorList>
    </citation>
    <scope>NUCLEOTIDE SEQUENCE</scope>
</reference>
<keyword evidence="1" id="KW-1185">Reference proteome</keyword>
<organism evidence="1 2">
    <name type="scientific">Strongyloides venezuelensis</name>
    <name type="common">Threadworm</name>
    <dbReference type="NCBI Taxonomy" id="75913"/>
    <lineage>
        <taxon>Eukaryota</taxon>
        <taxon>Metazoa</taxon>
        <taxon>Ecdysozoa</taxon>
        <taxon>Nematoda</taxon>
        <taxon>Chromadorea</taxon>
        <taxon>Rhabditida</taxon>
        <taxon>Tylenchina</taxon>
        <taxon>Panagrolaimomorpha</taxon>
        <taxon>Strongyloidoidea</taxon>
        <taxon>Strongyloididae</taxon>
        <taxon>Strongyloides</taxon>
    </lineage>
</organism>
<dbReference type="Gene3D" id="3.30.420.10">
    <property type="entry name" value="Ribonuclease H-like superfamily/Ribonuclease H"/>
    <property type="match status" value="1"/>
</dbReference>
<dbReference type="WBParaSite" id="SVE_0722400.1">
    <property type="protein sequence ID" value="SVE_0722400.1"/>
    <property type="gene ID" value="SVE_0722400"/>
</dbReference>